<evidence type="ECO:0000313" key="3">
    <source>
        <dbReference type="Proteomes" id="UP000326881"/>
    </source>
</evidence>
<name>A0A5Q0C727_9HYPH</name>
<dbReference type="EMBL" id="CP043498">
    <property type="protein sequence ID" value="QFY61115.1"/>
    <property type="molecule type" value="Genomic_DNA"/>
</dbReference>
<dbReference type="AlphaFoldDB" id="A0A5Q0C727"/>
<evidence type="ECO:0008006" key="4">
    <source>
        <dbReference type="Google" id="ProtNLM"/>
    </source>
</evidence>
<evidence type="ECO:0000256" key="1">
    <source>
        <dbReference type="SAM" id="Phobius"/>
    </source>
</evidence>
<accession>A0A5Q0C727</accession>
<dbReference type="RefSeq" id="WP_153271278.1">
    <property type="nucleotide sequence ID" value="NZ_CP043498.1"/>
</dbReference>
<protein>
    <recommendedName>
        <fullName evidence="4">TIGR02588 family protein</fullName>
    </recommendedName>
</protein>
<sequence>MSRRKTAANASPHVVEWIVGLASTLLVVAMIGFIGFEVLSEEGGPPRLAVSILDQRSKAAPNELLFEVANSADTTAAAVVVRGEFHSGEGAEAETSEARFDYVPAHSKARGALIFTSPVDGGNVAIRVVGYADP</sequence>
<organism evidence="2 3">
    <name type="scientific">Rhizobium grahamii</name>
    <dbReference type="NCBI Taxonomy" id="1120045"/>
    <lineage>
        <taxon>Bacteria</taxon>
        <taxon>Pseudomonadati</taxon>
        <taxon>Pseudomonadota</taxon>
        <taxon>Alphaproteobacteria</taxon>
        <taxon>Hyphomicrobiales</taxon>
        <taxon>Rhizobiaceae</taxon>
        <taxon>Rhizobium/Agrobacterium group</taxon>
        <taxon>Rhizobium</taxon>
    </lineage>
</organism>
<proteinExistence type="predicted"/>
<dbReference type="Proteomes" id="UP000326881">
    <property type="component" value="Chromosome"/>
</dbReference>
<dbReference type="OrthoDB" id="1445569at2"/>
<keyword evidence="3" id="KW-1185">Reference proteome</keyword>
<keyword evidence="1" id="KW-0812">Transmembrane</keyword>
<keyword evidence="1" id="KW-0472">Membrane</keyword>
<gene>
    <name evidence="2" type="ORF">FZ934_12250</name>
</gene>
<keyword evidence="1" id="KW-1133">Transmembrane helix</keyword>
<evidence type="ECO:0000313" key="2">
    <source>
        <dbReference type="EMBL" id="QFY61115.1"/>
    </source>
</evidence>
<reference evidence="2 3" key="1">
    <citation type="submission" date="2019-08" db="EMBL/GenBank/DDBJ databases">
        <title>Prosopis cineraria nodule microbiome.</title>
        <authorList>
            <person name="Ali R."/>
            <person name="Chaluvadi S.R."/>
            <person name="Wang X."/>
        </authorList>
    </citation>
    <scope>NUCLEOTIDE SEQUENCE [LARGE SCALE GENOMIC DNA]</scope>
    <source>
        <strain evidence="2 3">BG7</strain>
    </source>
</reference>
<dbReference type="KEGG" id="rgr:FZ934_12250"/>
<feature type="transmembrane region" description="Helical" evidence="1">
    <location>
        <begin position="17"/>
        <end position="39"/>
    </location>
</feature>